<dbReference type="SUPFAM" id="SSF51445">
    <property type="entry name" value="(Trans)glycosidases"/>
    <property type="match status" value="1"/>
</dbReference>
<keyword evidence="8" id="KW-1185">Reference proteome</keyword>
<dbReference type="GO" id="GO:0004563">
    <property type="term" value="F:beta-N-acetylhexosaminidase activity"/>
    <property type="evidence" value="ECO:0007669"/>
    <property type="project" value="UniProtKB-EC"/>
</dbReference>
<comment type="catalytic activity">
    <reaction evidence="1">
        <text>Hydrolysis of terminal non-reducing N-acetyl-D-hexosamine residues in N-acetyl-beta-D-hexosaminides.</text>
        <dbReference type="EC" id="3.2.1.52"/>
    </reaction>
</comment>
<keyword evidence="4 7" id="KW-0378">Hydrolase</keyword>
<evidence type="ECO:0000256" key="5">
    <source>
        <dbReference type="ARBA" id="ARBA00023295"/>
    </source>
</evidence>
<dbReference type="InterPro" id="IPR001764">
    <property type="entry name" value="Glyco_hydro_3_N"/>
</dbReference>
<dbReference type="InterPro" id="IPR036962">
    <property type="entry name" value="Glyco_hydro_3_N_sf"/>
</dbReference>
<dbReference type="GO" id="GO:0009254">
    <property type="term" value="P:peptidoglycan turnover"/>
    <property type="evidence" value="ECO:0007669"/>
    <property type="project" value="TreeGrafter"/>
</dbReference>
<name>A0A545TQ01_9PROT</name>
<evidence type="ECO:0000256" key="2">
    <source>
        <dbReference type="ARBA" id="ARBA00005336"/>
    </source>
</evidence>
<dbReference type="OrthoDB" id="9786661at2"/>
<dbReference type="PANTHER" id="PTHR30480:SF13">
    <property type="entry name" value="BETA-HEXOSAMINIDASE"/>
    <property type="match status" value="1"/>
</dbReference>
<dbReference type="EMBL" id="VHSH01000005">
    <property type="protein sequence ID" value="TQV79303.1"/>
    <property type="molecule type" value="Genomic_DNA"/>
</dbReference>
<gene>
    <name evidence="7" type="primary">nagZ</name>
    <name evidence="7" type="ORF">FKG95_16785</name>
</gene>
<evidence type="ECO:0000313" key="8">
    <source>
        <dbReference type="Proteomes" id="UP000315252"/>
    </source>
</evidence>
<dbReference type="GO" id="GO:0005975">
    <property type="term" value="P:carbohydrate metabolic process"/>
    <property type="evidence" value="ECO:0007669"/>
    <property type="project" value="InterPro"/>
</dbReference>
<dbReference type="PANTHER" id="PTHR30480">
    <property type="entry name" value="BETA-HEXOSAMINIDASE-RELATED"/>
    <property type="match status" value="1"/>
</dbReference>
<dbReference type="Pfam" id="PF00933">
    <property type="entry name" value="Glyco_hydro_3"/>
    <property type="match status" value="1"/>
</dbReference>
<evidence type="ECO:0000313" key="7">
    <source>
        <dbReference type="EMBL" id="TQV79303.1"/>
    </source>
</evidence>
<evidence type="ECO:0000259" key="6">
    <source>
        <dbReference type="Pfam" id="PF00933"/>
    </source>
</evidence>
<comment type="similarity">
    <text evidence="2">Belongs to the glycosyl hydrolase 3 family.</text>
</comment>
<dbReference type="Gene3D" id="3.20.20.300">
    <property type="entry name" value="Glycoside hydrolase, family 3, N-terminal domain"/>
    <property type="match status" value="1"/>
</dbReference>
<protein>
    <recommendedName>
        <fullName evidence="3">beta-N-acetylhexosaminidase</fullName>
        <ecNumber evidence="3">3.2.1.52</ecNumber>
    </recommendedName>
</protein>
<organism evidence="7 8">
    <name type="scientific">Denitrobaculum tricleocarpae</name>
    <dbReference type="NCBI Taxonomy" id="2591009"/>
    <lineage>
        <taxon>Bacteria</taxon>
        <taxon>Pseudomonadati</taxon>
        <taxon>Pseudomonadota</taxon>
        <taxon>Alphaproteobacteria</taxon>
        <taxon>Rhodospirillales</taxon>
        <taxon>Rhodospirillaceae</taxon>
        <taxon>Denitrobaculum</taxon>
    </lineage>
</organism>
<keyword evidence="5 7" id="KW-0326">Glycosidase</keyword>
<reference evidence="7 8" key="1">
    <citation type="submission" date="2019-06" db="EMBL/GenBank/DDBJ databases">
        <title>Whole genome sequence for Rhodospirillaceae sp. R148.</title>
        <authorList>
            <person name="Wang G."/>
        </authorList>
    </citation>
    <scope>NUCLEOTIDE SEQUENCE [LARGE SCALE GENOMIC DNA]</scope>
    <source>
        <strain evidence="7 8">R148</strain>
    </source>
</reference>
<dbReference type="InterPro" id="IPR050226">
    <property type="entry name" value="NagZ_Beta-hexosaminidase"/>
</dbReference>
<dbReference type="EC" id="3.2.1.52" evidence="3"/>
<comment type="caution">
    <text evidence="7">The sequence shown here is derived from an EMBL/GenBank/DDBJ whole genome shotgun (WGS) entry which is preliminary data.</text>
</comment>
<dbReference type="RefSeq" id="WP_142897527.1">
    <property type="nucleotide sequence ID" value="NZ_ML660056.1"/>
</dbReference>
<dbReference type="Proteomes" id="UP000315252">
    <property type="component" value="Unassembled WGS sequence"/>
</dbReference>
<feature type="domain" description="Glycoside hydrolase family 3 N-terminal" evidence="6">
    <location>
        <begin position="35"/>
        <end position="304"/>
    </location>
</feature>
<sequence>MKTLSADTSAVIFGCEGPVLSDWERDFFADANPFGFILFKRNCETPEQLRHLTYDLREAIGREDAPILVDQEGGRVTRLKPPHWRAAPAPGRLGGLMEEDPALAEEAVRLNSLLLSAELRDVGLNVNCIPSLDLAFPGAHDVIGDRAFGSEPEVAAKLGKICIDACLSANVMPVIKHMPGHGRAMVDSHLSLPVVSASLDELKETDFEPFRLRADAPWAMTGHVVYTAVDPDRPATASPKVVEEVIRDYIGFQGLLLTDDLSMEALSGDLGERTAAAMTAGCDIALHCNGKADEMQAVAANSRIMSEEARNRAMAADKRLGNAEDFAFKEARARLNEILGGE</sequence>
<proteinExistence type="inferred from homology"/>
<dbReference type="InterPro" id="IPR017853">
    <property type="entry name" value="GH"/>
</dbReference>
<dbReference type="AlphaFoldDB" id="A0A545TQ01"/>
<evidence type="ECO:0000256" key="3">
    <source>
        <dbReference type="ARBA" id="ARBA00012663"/>
    </source>
</evidence>
<accession>A0A545TQ01</accession>
<dbReference type="NCBIfam" id="NF003740">
    <property type="entry name" value="PRK05337.1"/>
    <property type="match status" value="1"/>
</dbReference>
<evidence type="ECO:0000256" key="1">
    <source>
        <dbReference type="ARBA" id="ARBA00001231"/>
    </source>
</evidence>
<evidence type="ECO:0000256" key="4">
    <source>
        <dbReference type="ARBA" id="ARBA00022801"/>
    </source>
</evidence>